<comment type="similarity">
    <text evidence="1">Belongs to the LysR transcriptional regulatory family.</text>
</comment>
<evidence type="ECO:0000313" key="7">
    <source>
        <dbReference type="Proteomes" id="UP001501509"/>
    </source>
</evidence>
<dbReference type="PANTHER" id="PTHR30346:SF0">
    <property type="entry name" value="HCA OPERON TRANSCRIPTIONAL ACTIVATOR HCAR"/>
    <property type="match status" value="1"/>
</dbReference>
<dbReference type="Pfam" id="PF00126">
    <property type="entry name" value="HTH_1"/>
    <property type="match status" value="1"/>
</dbReference>
<evidence type="ECO:0000259" key="5">
    <source>
        <dbReference type="PROSITE" id="PS50931"/>
    </source>
</evidence>
<keyword evidence="3" id="KW-0238">DNA-binding</keyword>
<keyword evidence="2" id="KW-0805">Transcription regulation</keyword>
<comment type="caution">
    <text evidence="6">The sequence shown here is derived from an EMBL/GenBank/DDBJ whole genome shotgun (WGS) entry which is preliminary data.</text>
</comment>
<evidence type="ECO:0000256" key="1">
    <source>
        <dbReference type="ARBA" id="ARBA00009437"/>
    </source>
</evidence>
<name>A0ABN3QZX8_9ACTN</name>
<dbReference type="InterPro" id="IPR005119">
    <property type="entry name" value="LysR_subst-bd"/>
</dbReference>
<organism evidence="6 7">
    <name type="scientific">Actinomadura fulvescens</name>
    <dbReference type="NCBI Taxonomy" id="46160"/>
    <lineage>
        <taxon>Bacteria</taxon>
        <taxon>Bacillati</taxon>
        <taxon>Actinomycetota</taxon>
        <taxon>Actinomycetes</taxon>
        <taxon>Streptosporangiales</taxon>
        <taxon>Thermomonosporaceae</taxon>
        <taxon>Actinomadura</taxon>
    </lineage>
</organism>
<dbReference type="PANTHER" id="PTHR30346">
    <property type="entry name" value="TRANSCRIPTIONAL DUAL REGULATOR HCAR-RELATED"/>
    <property type="match status" value="1"/>
</dbReference>
<dbReference type="RefSeq" id="WP_344549387.1">
    <property type="nucleotide sequence ID" value="NZ_BAAATD010000030.1"/>
</dbReference>
<gene>
    <name evidence="6" type="ORF">GCM10010411_94890</name>
</gene>
<evidence type="ECO:0000256" key="4">
    <source>
        <dbReference type="ARBA" id="ARBA00023163"/>
    </source>
</evidence>
<dbReference type="SUPFAM" id="SSF53850">
    <property type="entry name" value="Periplasmic binding protein-like II"/>
    <property type="match status" value="1"/>
</dbReference>
<dbReference type="Pfam" id="PF03466">
    <property type="entry name" value="LysR_substrate"/>
    <property type="match status" value="1"/>
</dbReference>
<dbReference type="PROSITE" id="PS50931">
    <property type="entry name" value="HTH_LYSR"/>
    <property type="match status" value="1"/>
</dbReference>
<dbReference type="Proteomes" id="UP001501509">
    <property type="component" value="Unassembled WGS sequence"/>
</dbReference>
<dbReference type="InterPro" id="IPR036390">
    <property type="entry name" value="WH_DNA-bd_sf"/>
</dbReference>
<reference evidence="6 7" key="1">
    <citation type="journal article" date="2019" name="Int. J. Syst. Evol. Microbiol.">
        <title>The Global Catalogue of Microorganisms (GCM) 10K type strain sequencing project: providing services to taxonomists for standard genome sequencing and annotation.</title>
        <authorList>
            <consortium name="The Broad Institute Genomics Platform"/>
            <consortium name="The Broad Institute Genome Sequencing Center for Infectious Disease"/>
            <person name="Wu L."/>
            <person name="Ma J."/>
        </authorList>
    </citation>
    <scope>NUCLEOTIDE SEQUENCE [LARGE SCALE GENOMIC DNA]</scope>
    <source>
        <strain evidence="6 7">JCM 6833</strain>
    </source>
</reference>
<evidence type="ECO:0000256" key="2">
    <source>
        <dbReference type="ARBA" id="ARBA00023015"/>
    </source>
</evidence>
<feature type="domain" description="HTH lysR-type" evidence="5">
    <location>
        <begin position="1"/>
        <end position="58"/>
    </location>
</feature>
<dbReference type="SUPFAM" id="SSF46785">
    <property type="entry name" value="Winged helix' DNA-binding domain"/>
    <property type="match status" value="1"/>
</dbReference>
<keyword evidence="4" id="KW-0804">Transcription</keyword>
<sequence>MELRQLRYFSAVAQEEHLTRAAGLLGIRGTSLSQQIIALERELGTALFRRTPGGMVLTAAGQALLPHARRSLDAAHAGIRAVQNARSAERTWRVGVTPGAPAAVIASMRARVHEVDLLDLPVSHQLEALSRGDLDAALIVLPAATSGLSSRIVSDVPLGVLMSSGHPLTGRVPLGWNDLDGQELLWFHRELAPGYHDAMLEAFRLAGWRPRRIRRGPPRRGLFVAELTHSRSVVAVRPEWDGGDRLAWSPLPSAPRLRHALVWSPSHPDAGRLGDLAREAMAETDEAVPHGRPSGPSV</sequence>
<dbReference type="InterPro" id="IPR036388">
    <property type="entry name" value="WH-like_DNA-bd_sf"/>
</dbReference>
<evidence type="ECO:0000256" key="3">
    <source>
        <dbReference type="ARBA" id="ARBA00023125"/>
    </source>
</evidence>
<accession>A0ABN3QZX8</accession>
<dbReference type="InterPro" id="IPR000847">
    <property type="entry name" value="LysR_HTH_N"/>
</dbReference>
<dbReference type="EMBL" id="BAAATD010000030">
    <property type="protein sequence ID" value="GAA2639660.1"/>
    <property type="molecule type" value="Genomic_DNA"/>
</dbReference>
<evidence type="ECO:0000313" key="6">
    <source>
        <dbReference type="EMBL" id="GAA2639660.1"/>
    </source>
</evidence>
<proteinExistence type="inferred from homology"/>
<dbReference type="Gene3D" id="1.10.10.10">
    <property type="entry name" value="Winged helix-like DNA-binding domain superfamily/Winged helix DNA-binding domain"/>
    <property type="match status" value="1"/>
</dbReference>
<keyword evidence="7" id="KW-1185">Reference proteome</keyword>
<dbReference type="Gene3D" id="3.40.190.10">
    <property type="entry name" value="Periplasmic binding protein-like II"/>
    <property type="match status" value="2"/>
</dbReference>
<protein>
    <recommendedName>
        <fullName evidence="5">HTH lysR-type domain-containing protein</fullName>
    </recommendedName>
</protein>